<proteinExistence type="predicted"/>
<sequence length="142" mass="15851">MGTVRNILQAKGNAVHSVSPDTSVYDALESLEEKNVGALIVCDNGKLVGIFTERDYARKVILKGRSSKDTVVGDIMSDHPIYVIPDNTIEECMQVMTNKYIRHLPVLDRGELIGIISIGDVVKYMLKEKDFIIENLEHYITG</sequence>
<evidence type="ECO:0000259" key="3">
    <source>
        <dbReference type="PROSITE" id="PS51371"/>
    </source>
</evidence>
<accession>A0A9X2XS94</accession>
<feature type="domain" description="CBS" evidence="3">
    <location>
        <begin position="9"/>
        <end position="67"/>
    </location>
</feature>
<evidence type="ECO:0000256" key="1">
    <source>
        <dbReference type="ARBA" id="ARBA00023122"/>
    </source>
</evidence>
<dbReference type="Pfam" id="PF00571">
    <property type="entry name" value="CBS"/>
    <property type="match status" value="2"/>
</dbReference>
<protein>
    <submittedName>
        <fullName evidence="4">CBS domain-containing protein</fullName>
    </submittedName>
</protein>
<dbReference type="InterPro" id="IPR051257">
    <property type="entry name" value="Diverse_CBS-Domain"/>
</dbReference>
<dbReference type="InterPro" id="IPR044725">
    <property type="entry name" value="CBSX3_CBS_dom"/>
</dbReference>
<dbReference type="InterPro" id="IPR000644">
    <property type="entry name" value="CBS_dom"/>
</dbReference>
<dbReference type="RefSeq" id="WP_279295533.1">
    <property type="nucleotide sequence ID" value="NZ_JAOTIF010000001.1"/>
</dbReference>
<keyword evidence="1 2" id="KW-0129">CBS domain</keyword>
<evidence type="ECO:0000313" key="4">
    <source>
        <dbReference type="EMBL" id="MCU7548089.1"/>
    </source>
</evidence>
<keyword evidence="5" id="KW-1185">Reference proteome</keyword>
<dbReference type="Gene3D" id="3.10.580.10">
    <property type="entry name" value="CBS-domain"/>
    <property type="match status" value="1"/>
</dbReference>
<dbReference type="PANTHER" id="PTHR43080:SF2">
    <property type="entry name" value="CBS DOMAIN-CONTAINING PROTEIN"/>
    <property type="match status" value="1"/>
</dbReference>
<dbReference type="AlphaFoldDB" id="A0A9X2XS94"/>
<feature type="domain" description="CBS" evidence="3">
    <location>
        <begin position="76"/>
        <end position="131"/>
    </location>
</feature>
<dbReference type="SUPFAM" id="SSF54631">
    <property type="entry name" value="CBS-domain pair"/>
    <property type="match status" value="1"/>
</dbReference>
<reference evidence="4" key="1">
    <citation type="submission" date="2022-09" db="EMBL/GenBank/DDBJ databases">
        <authorList>
            <person name="Yuan C."/>
            <person name="Ke Z."/>
        </authorList>
    </citation>
    <scope>NUCLEOTIDE SEQUENCE</scope>
    <source>
        <strain evidence="4">LB-8</strain>
    </source>
</reference>
<dbReference type="SMART" id="SM00116">
    <property type="entry name" value="CBS"/>
    <property type="match status" value="2"/>
</dbReference>
<dbReference type="EMBL" id="JAOTIF010000001">
    <property type="protein sequence ID" value="MCU7548089.1"/>
    <property type="molecule type" value="Genomic_DNA"/>
</dbReference>
<evidence type="ECO:0000313" key="5">
    <source>
        <dbReference type="Proteomes" id="UP001155483"/>
    </source>
</evidence>
<dbReference type="Proteomes" id="UP001155483">
    <property type="component" value="Unassembled WGS sequence"/>
</dbReference>
<reference evidence="4" key="2">
    <citation type="submission" date="2023-04" db="EMBL/GenBank/DDBJ databases">
        <title>Paracnuella aquatica gen. nov., sp. nov., a member of the family Chitinophagaceae isolated from a hot spring.</title>
        <authorList>
            <person name="Wang C."/>
        </authorList>
    </citation>
    <scope>NUCLEOTIDE SEQUENCE</scope>
    <source>
        <strain evidence="4">LB-8</strain>
    </source>
</reference>
<organism evidence="4 5">
    <name type="scientific">Paraflavisolibacter caeni</name>
    <dbReference type="NCBI Taxonomy" id="2982496"/>
    <lineage>
        <taxon>Bacteria</taxon>
        <taxon>Pseudomonadati</taxon>
        <taxon>Bacteroidota</taxon>
        <taxon>Chitinophagia</taxon>
        <taxon>Chitinophagales</taxon>
        <taxon>Chitinophagaceae</taxon>
        <taxon>Paraflavisolibacter</taxon>
    </lineage>
</organism>
<dbReference type="CDD" id="cd04623">
    <property type="entry name" value="CBS_pair_bac_euk"/>
    <property type="match status" value="1"/>
</dbReference>
<dbReference type="InterPro" id="IPR046342">
    <property type="entry name" value="CBS_dom_sf"/>
</dbReference>
<evidence type="ECO:0000256" key="2">
    <source>
        <dbReference type="PROSITE-ProRule" id="PRU00703"/>
    </source>
</evidence>
<comment type="caution">
    <text evidence="4">The sequence shown here is derived from an EMBL/GenBank/DDBJ whole genome shotgun (WGS) entry which is preliminary data.</text>
</comment>
<dbReference type="PROSITE" id="PS51371">
    <property type="entry name" value="CBS"/>
    <property type="match status" value="2"/>
</dbReference>
<name>A0A9X2XS94_9BACT</name>
<dbReference type="PANTHER" id="PTHR43080">
    <property type="entry name" value="CBS DOMAIN-CONTAINING PROTEIN CBSX3, MITOCHONDRIAL"/>
    <property type="match status" value="1"/>
</dbReference>
<gene>
    <name evidence="4" type="ORF">OCK74_03135</name>
</gene>